<proteinExistence type="predicted"/>
<protein>
    <submittedName>
        <fullName evidence="1">DNA binding protein</fullName>
    </submittedName>
</protein>
<evidence type="ECO:0000313" key="1">
    <source>
        <dbReference type="EMBL" id="MBX30472.1"/>
    </source>
</evidence>
<dbReference type="AlphaFoldDB" id="A0A2P2MJW8"/>
<accession>A0A2P2MJW8</accession>
<organism evidence="1">
    <name type="scientific">Rhizophora mucronata</name>
    <name type="common">Asiatic mangrove</name>
    <dbReference type="NCBI Taxonomy" id="61149"/>
    <lineage>
        <taxon>Eukaryota</taxon>
        <taxon>Viridiplantae</taxon>
        <taxon>Streptophyta</taxon>
        <taxon>Embryophyta</taxon>
        <taxon>Tracheophyta</taxon>
        <taxon>Spermatophyta</taxon>
        <taxon>Magnoliopsida</taxon>
        <taxon>eudicotyledons</taxon>
        <taxon>Gunneridae</taxon>
        <taxon>Pentapetalae</taxon>
        <taxon>rosids</taxon>
        <taxon>fabids</taxon>
        <taxon>Malpighiales</taxon>
        <taxon>Rhizophoraceae</taxon>
        <taxon>Rhizophora</taxon>
    </lineage>
</organism>
<dbReference type="EMBL" id="GGEC01049988">
    <property type="protein sequence ID" value="MBX30472.1"/>
    <property type="molecule type" value="Transcribed_RNA"/>
</dbReference>
<reference evidence="1" key="1">
    <citation type="submission" date="2018-02" db="EMBL/GenBank/DDBJ databases">
        <title>Rhizophora mucronata_Transcriptome.</title>
        <authorList>
            <person name="Meera S.P."/>
            <person name="Sreeshan A."/>
            <person name="Augustine A."/>
        </authorList>
    </citation>
    <scope>NUCLEOTIDE SEQUENCE</scope>
    <source>
        <tissue evidence="1">Leaf</tissue>
    </source>
</reference>
<name>A0A2P2MJW8_RHIMU</name>
<sequence>MLLTLAGEPTPLITGVFGRELDLRFEVAWTWCCRCNESLALEVKDGAPPTAGTELIAAFSFCNPREAVVATAPK</sequence>